<reference evidence="2" key="1">
    <citation type="submission" date="2023-06" db="EMBL/GenBank/DDBJ databases">
        <title>Genome-scale phylogeny and comparative genomics of the fungal order Sordariales.</title>
        <authorList>
            <consortium name="Lawrence Berkeley National Laboratory"/>
            <person name="Hensen N."/>
            <person name="Bonometti L."/>
            <person name="Westerberg I."/>
            <person name="Brannstrom I.O."/>
            <person name="Guillou S."/>
            <person name="Cros-Aarteil S."/>
            <person name="Calhoun S."/>
            <person name="Haridas S."/>
            <person name="Kuo A."/>
            <person name="Mondo S."/>
            <person name="Pangilinan J."/>
            <person name="Riley R."/>
            <person name="Labutti K."/>
            <person name="Andreopoulos B."/>
            <person name="Lipzen A."/>
            <person name="Chen C."/>
            <person name="Yanf M."/>
            <person name="Daum C."/>
            <person name="Ng V."/>
            <person name="Clum A."/>
            <person name="Steindorff A."/>
            <person name="Ohm R."/>
            <person name="Martin F."/>
            <person name="Silar P."/>
            <person name="Natvig D."/>
            <person name="Lalanne C."/>
            <person name="Gautier V."/>
            <person name="Ament-Velasquez S.L."/>
            <person name="Kruys A."/>
            <person name="Hutchinson M.I."/>
            <person name="Powell A.J."/>
            <person name="Barry K."/>
            <person name="Miller A.N."/>
            <person name="Grigoriev I.V."/>
            <person name="Debuchy R."/>
            <person name="Gladieux P."/>
            <person name="Thoren M.H."/>
            <person name="Johannesson H."/>
        </authorList>
    </citation>
    <scope>NUCLEOTIDE SEQUENCE</scope>
    <source>
        <strain evidence="2">CBS 540.89</strain>
    </source>
</reference>
<feature type="chain" id="PRO_5041254983" description="Secreted protein" evidence="1">
    <location>
        <begin position="20"/>
        <end position="75"/>
    </location>
</feature>
<feature type="signal peptide" evidence="1">
    <location>
        <begin position="1"/>
        <end position="19"/>
    </location>
</feature>
<evidence type="ECO:0000256" key="1">
    <source>
        <dbReference type="SAM" id="SignalP"/>
    </source>
</evidence>
<evidence type="ECO:0008006" key="4">
    <source>
        <dbReference type="Google" id="ProtNLM"/>
    </source>
</evidence>
<keyword evidence="3" id="KW-1185">Reference proteome</keyword>
<evidence type="ECO:0000313" key="3">
    <source>
        <dbReference type="Proteomes" id="UP001172159"/>
    </source>
</evidence>
<proteinExistence type="predicted"/>
<keyword evidence="1" id="KW-0732">Signal</keyword>
<dbReference type="AlphaFoldDB" id="A0AA40BLL5"/>
<dbReference type="EMBL" id="JAUKTV010000006">
    <property type="protein sequence ID" value="KAK0736391.1"/>
    <property type="molecule type" value="Genomic_DNA"/>
</dbReference>
<accession>A0AA40BLL5</accession>
<comment type="caution">
    <text evidence="2">The sequence shown here is derived from an EMBL/GenBank/DDBJ whole genome shotgun (WGS) entry which is preliminary data.</text>
</comment>
<gene>
    <name evidence="2" type="ORF">B0T21DRAFT_366830</name>
</gene>
<protein>
    <recommendedName>
        <fullName evidence="4">Secreted protein</fullName>
    </recommendedName>
</protein>
<name>A0AA40BLL5_9PEZI</name>
<dbReference type="Proteomes" id="UP001172159">
    <property type="component" value="Unassembled WGS sequence"/>
</dbReference>
<organism evidence="2 3">
    <name type="scientific">Apiosordaria backusii</name>
    <dbReference type="NCBI Taxonomy" id="314023"/>
    <lineage>
        <taxon>Eukaryota</taxon>
        <taxon>Fungi</taxon>
        <taxon>Dikarya</taxon>
        <taxon>Ascomycota</taxon>
        <taxon>Pezizomycotina</taxon>
        <taxon>Sordariomycetes</taxon>
        <taxon>Sordariomycetidae</taxon>
        <taxon>Sordariales</taxon>
        <taxon>Lasiosphaeriaceae</taxon>
        <taxon>Apiosordaria</taxon>
    </lineage>
</organism>
<sequence>MILSLVLLIMFISMSPCKTVGVHDAHDAISLSSVVPCRRQSHHSIRLQCQCYDVDAAKRRKQKGYLCVCVCVVML</sequence>
<evidence type="ECO:0000313" key="2">
    <source>
        <dbReference type="EMBL" id="KAK0736391.1"/>
    </source>
</evidence>